<evidence type="ECO:0000256" key="2">
    <source>
        <dbReference type="ARBA" id="ARBA00022472"/>
    </source>
</evidence>
<comment type="caution">
    <text evidence="4">The sequence shown here is derived from an EMBL/GenBank/DDBJ whole genome shotgun (WGS) entry which is preliminary data.</text>
</comment>
<proteinExistence type="inferred from homology"/>
<comment type="similarity">
    <text evidence="1">Belongs to the mTERF family.</text>
</comment>
<protein>
    <submittedName>
        <fullName evidence="4">CGI-12 PROTEIN-RELATED</fullName>
    </submittedName>
</protein>
<dbReference type="Proteomes" id="UP001151532">
    <property type="component" value="Chromosome 12"/>
</dbReference>
<dbReference type="PANTHER" id="PTHR13068:SF166">
    <property type="entry name" value="TRANSCRIPTION TERMINATION FACTOR MTERF15, MITOCHONDRIAL-LIKE"/>
    <property type="match status" value="1"/>
</dbReference>
<dbReference type="GO" id="GO:0003676">
    <property type="term" value="F:nucleic acid binding"/>
    <property type="evidence" value="ECO:0007669"/>
    <property type="project" value="InterPro"/>
</dbReference>
<dbReference type="InterPro" id="IPR003690">
    <property type="entry name" value="MTERF"/>
</dbReference>
<dbReference type="SMART" id="SM00733">
    <property type="entry name" value="Mterf"/>
    <property type="match status" value="2"/>
</dbReference>
<evidence type="ECO:0000256" key="3">
    <source>
        <dbReference type="ARBA" id="ARBA00022946"/>
    </source>
</evidence>
<reference evidence="4" key="2">
    <citation type="journal article" date="2023" name="Int. J. Mol. Sci.">
        <title>De Novo Assembly and Annotation of 11 Diverse Shrub Willow (Salix) Genomes Reveals Novel Gene Organization in Sex-Linked Regions.</title>
        <authorList>
            <person name="Hyden B."/>
            <person name="Feng K."/>
            <person name="Yates T.B."/>
            <person name="Jawdy S."/>
            <person name="Cereghino C."/>
            <person name="Smart L.B."/>
            <person name="Muchero W."/>
        </authorList>
    </citation>
    <scope>NUCLEOTIDE SEQUENCE</scope>
    <source>
        <tissue evidence="4">Shoot tip</tissue>
    </source>
</reference>
<reference evidence="4" key="1">
    <citation type="submission" date="2022-11" db="EMBL/GenBank/DDBJ databases">
        <authorList>
            <person name="Hyden B.L."/>
            <person name="Feng K."/>
            <person name="Yates T."/>
            <person name="Jawdy S."/>
            <person name="Smart L.B."/>
            <person name="Muchero W."/>
        </authorList>
    </citation>
    <scope>NUCLEOTIDE SEQUENCE</scope>
    <source>
        <tissue evidence="4">Shoot tip</tissue>
    </source>
</reference>
<keyword evidence="3" id="KW-0809">Transit peptide</keyword>
<gene>
    <name evidence="4" type="ORF">OIU79_029969</name>
</gene>
<evidence type="ECO:0000256" key="1">
    <source>
        <dbReference type="ARBA" id="ARBA00007692"/>
    </source>
</evidence>
<accession>A0A9Q0VIM8</accession>
<keyword evidence="5" id="KW-1185">Reference proteome</keyword>
<evidence type="ECO:0000313" key="4">
    <source>
        <dbReference type="EMBL" id="KAJ6748986.1"/>
    </source>
</evidence>
<dbReference type="GO" id="GO:0006353">
    <property type="term" value="P:DNA-templated transcription termination"/>
    <property type="evidence" value="ECO:0007669"/>
    <property type="project" value="UniProtKB-KW"/>
</dbReference>
<sequence length="152" mass="17896">MGYDPYSAEFTRSVVVLSQLGKAGWERRSAVYKSWGWSEKDILVAFRKNPWSLMTSENKIMAVMKFFVEKMDCESLYLAEHPNLLMYSLEKRLIPRALVLHFLLRNKLIAKKPNLNTLFVYSEKLFLEKFVNCFDEAPQLLKLYRDQSDLSK</sequence>
<dbReference type="Gene3D" id="1.25.70.10">
    <property type="entry name" value="Transcription termination factor 3, mitochondrial"/>
    <property type="match status" value="1"/>
</dbReference>
<name>A0A9Q0VIM8_SALPP</name>
<evidence type="ECO:0000313" key="5">
    <source>
        <dbReference type="Proteomes" id="UP001151532"/>
    </source>
</evidence>
<organism evidence="4 5">
    <name type="scientific">Salix purpurea</name>
    <name type="common">Purple osier willow</name>
    <dbReference type="NCBI Taxonomy" id="77065"/>
    <lineage>
        <taxon>Eukaryota</taxon>
        <taxon>Viridiplantae</taxon>
        <taxon>Streptophyta</taxon>
        <taxon>Embryophyta</taxon>
        <taxon>Tracheophyta</taxon>
        <taxon>Spermatophyta</taxon>
        <taxon>Magnoliopsida</taxon>
        <taxon>eudicotyledons</taxon>
        <taxon>Gunneridae</taxon>
        <taxon>Pentapetalae</taxon>
        <taxon>rosids</taxon>
        <taxon>fabids</taxon>
        <taxon>Malpighiales</taxon>
        <taxon>Salicaceae</taxon>
        <taxon>Saliceae</taxon>
        <taxon>Salix</taxon>
    </lineage>
</organism>
<dbReference type="Pfam" id="PF02536">
    <property type="entry name" value="mTERF"/>
    <property type="match status" value="1"/>
</dbReference>
<dbReference type="OrthoDB" id="637682at2759"/>
<keyword evidence="2" id="KW-0806">Transcription termination</keyword>
<dbReference type="InterPro" id="IPR038538">
    <property type="entry name" value="MTERF_sf"/>
</dbReference>
<keyword evidence="2" id="KW-0804">Transcription</keyword>
<keyword evidence="2" id="KW-0805">Transcription regulation</keyword>
<dbReference type="EMBL" id="JAPFFK010000008">
    <property type="protein sequence ID" value="KAJ6748986.1"/>
    <property type="molecule type" value="Genomic_DNA"/>
</dbReference>
<dbReference type="AlphaFoldDB" id="A0A9Q0VIM8"/>
<dbReference type="PANTHER" id="PTHR13068">
    <property type="entry name" value="CGI-12 PROTEIN-RELATED"/>
    <property type="match status" value="1"/>
</dbReference>